<proteinExistence type="inferred from homology"/>
<dbReference type="InterPro" id="IPR050989">
    <property type="entry name" value="Rap1_Ran_GAP"/>
</dbReference>
<dbReference type="PANTHER" id="PTHR15711:SF62">
    <property type="entry name" value="GTPASE-ACTIVATING RAP_RAN-GAP DOMAIN-LIKE PROTEIN 3"/>
    <property type="match status" value="1"/>
</dbReference>
<dbReference type="FunFam" id="3.40.50.11210:FF:000006">
    <property type="entry name" value="GTPase-activating Rap/Ran-GAP domain-like protein 3 isoform X1"/>
    <property type="match status" value="1"/>
</dbReference>
<sequence length="974" mass="110613">MKQTRILLFETENMSRIARFNSLFGGSMLDLHTIEEGKEFTTAKEKLVRTYTTKTTSLKKKALGQFRANSICAEPIKEARRKKGYLVKNGSVCYDNPTIKDSSPASDLAARRGVFSRRHYGSVELLCSCDNDGVENAGRFRVETGDREVEDFSSPLNSPVHLENPESQTRWYFRYFLGKMHQNYVGTIDSSSKDPFFLSVVVTDANNHNVPQYRAILWRTTGTQKICLPYNPNKPNTVKAILSHFDLHKLDKGPKEIFNPEIQKELLVLEEQEGSVNFKFGVVYCKDGQSSDDDMYNNEIGSPEFQRFLNLLGDRVPLKGWEQFRGGLDVKTNSTGEESIYTVYEGHEVMFHVSTMLPFSDSNKQQVERKRHIGNDIVNIIYVDECDSNKMPSFRPSSMKTQFTHIFAVVTFDKDNGVYKLIVYSEETVPLFGPPLPSPPVFEDFDEFRDFLLVKLLNGEKAAFNTPVFAQKRHRTLEMLIRNLHEEYLPESSKNNMLNRRAFSDVIPDVHSSRRKEEARCAEFLRIGQALKLKIILKGDAPTSMITTGLLRREPWEPQCFHHGFPYSIICGDSWGDKLIVATEAGTFVIEEDLPPRLIFDKTIPIKQLTVAEPYGLLIIRSEKGREGRINVFRLTEFEGEQNDNLVRTKADCKDHKMERSKGCHLYAVSRPGGSHLRLIIAVGKKLLLYTWKHSAAWAAWCHSTDTDTVDGFQFIRELQAFEQPQLITLIDGSHGDNQICVGYKSQYDLVNEKNGDTLQLYNIEANRVNMVSSIDIYEDDEAELLLTYNHISHFQKLTEESSQELDFHWNSEPQAMVCAFPYIMAFTPDTIEIRLIINGNLVHTMTMPDLGLITSKCDVYFISSAHDMYIHSPTERCKDAYSFSPPPSPSVHAASPFNIYKIPLLCLAGQITNDKPLHDSPTTPQPQSMLSPLVMSQSPGYGTKSPLSKGIKVAPSLNNTSTEVVSDTQHFTF</sequence>
<evidence type="ECO:0000256" key="3">
    <source>
        <dbReference type="ARBA" id="ARBA00069072"/>
    </source>
</evidence>
<dbReference type="SUPFAM" id="SSF111347">
    <property type="entry name" value="Rap/Ran-GAP"/>
    <property type="match status" value="1"/>
</dbReference>
<dbReference type="InterPro" id="IPR035974">
    <property type="entry name" value="Rap/Ran-GAP_sf"/>
</dbReference>
<dbReference type="OrthoDB" id="2499658at2759"/>
<accession>A0A8J1Y1Y9</accession>
<evidence type="ECO:0000256" key="4">
    <source>
        <dbReference type="SAM" id="MobiDB-lite"/>
    </source>
</evidence>
<dbReference type="SMART" id="SM00036">
    <property type="entry name" value="CNH"/>
    <property type="match status" value="1"/>
</dbReference>
<evidence type="ECO:0000313" key="5">
    <source>
        <dbReference type="EMBL" id="CAH1785535.1"/>
    </source>
</evidence>
<dbReference type="Gene3D" id="3.40.50.11210">
    <property type="entry name" value="Rap/Ran-GAP"/>
    <property type="match status" value="1"/>
</dbReference>
<dbReference type="GO" id="GO:0051056">
    <property type="term" value="P:regulation of small GTPase mediated signal transduction"/>
    <property type="evidence" value="ECO:0007669"/>
    <property type="project" value="InterPro"/>
</dbReference>
<dbReference type="Pfam" id="PF02145">
    <property type="entry name" value="Rap_GAP"/>
    <property type="match status" value="1"/>
</dbReference>
<dbReference type="GO" id="GO:0005096">
    <property type="term" value="F:GTPase activator activity"/>
    <property type="evidence" value="ECO:0007669"/>
    <property type="project" value="UniProtKB-KW"/>
</dbReference>
<dbReference type="Pfam" id="PF00780">
    <property type="entry name" value="CNH"/>
    <property type="match status" value="1"/>
</dbReference>
<comment type="caution">
    <text evidence="5">The sequence shown here is derived from an EMBL/GenBank/DDBJ whole genome shotgun (WGS) entry which is preliminary data.</text>
</comment>
<name>A0A8J1Y1Y9_OWEFU</name>
<dbReference type="InterPro" id="IPR001180">
    <property type="entry name" value="CNH_dom"/>
</dbReference>
<feature type="compositionally biased region" description="Polar residues" evidence="4">
    <location>
        <begin position="921"/>
        <end position="941"/>
    </location>
</feature>
<gene>
    <name evidence="5" type="ORF">OFUS_LOCUS11578</name>
</gene>
<dbReference type="EMBL" id="CAIIXF020000006">
    <property type="protein sequence ID" value="CAH1785535.1"/>
    <property type="molecule type" value="Genomic_DNA"/>
</dbReference>
<feature type="region of interest" description="Disordered" evidence="4">
    <location>
        <begin position="916"/>
        <end position="942"/>
    </location>
</feature>
<evidence type="ECO:0000313" key="6">
    <source>
        <dbReference type="Proteomes" id="UP000749559"/>
    </source>
</evidence>
<evidence type="ECO:0000256" key="1">
    <source>
        <dbReference type="ARBA" id="ARBA00022468"/>
    </source>
</evidence>
<dbReference type="InterPro" id="IPR000331">
    <property type="entry name" value="Rap/Ran_GAP_dom"/>
</dbReference>
<protein>
    <recommendedName>
        <fullName evidence="3">GTPase-activating Rap/Ran-GAP domain-like protein 3</fullName>
    </recommendedName>
</protein>
<evidence type="ECO:0000256" key="2">
    <source>
        <dbReference type="ARBA" id="ARBA00060925"/>
    </source>
</evidence>
<dbReference type="PROSITE" id="PS50219">
    <property type="entry name" value="CNH"/>
    <property type="match status" value="1"/>
</dbReference>
<keyword evidence="1" id="KW-0343">GTPase activation</keyword>
<reference evidence="5" key="1">
    <citation type="submission" date="2022-03" db="EMBL/GenBank/DDBJ databases">
        <authorList>
            <person name="Martin C."/>
        </authorList>
    </citation>
    <scope>NUCLEOTIDE SEQUENCE</scope>
</reference>
<keyword evidence="6" id="KW-1185">Reference proteome</keyword>
<organism evidence="5 6">
    <name type="scientific">Owenia fusiformis</name>
    <name type="common">Polychaete worm</name>
    <dbReference type="NCBI Taxonomy" id="6347"/>
    <lineage>
        <taxon>Eukaryota</taxon>
        <taxon>Metazoa</taxon>
        <taxon>Spiralia</taxon>
        <taxon>Lophotrochozoa</taxon>
        <taxon>Annelida</taxon>
        <taxon>Polychaeta</taxon>
        <taxon>Sedentaria</taxon>
        <taxon>Canalipalpata</taxon>
        <taxon>Sabellida</taxon>
        <taxon>Oweniida</taxon>
        <taxon>Oweniidae</taxon>
        <taxon>Owenia</taxon>
    </lineage>
</organism>
<dbReference type="AlphaFoldDB" id="A0A8J1Y1Y9"/>
<dbReference type="Proteomes" id="UP000749559">
    <property type="component" value="Unassembled WGS sequence"/>
</dbReference>
<comment type="similarity">
    <text evidence="2">Belongs to the GARNL3 family.</text>
</comment>
<dbReference type="PANTHER" id="PTHR15711">
    <property type="entry name" value="RAP GTPASE-ACTIVATING PROTEIN"/>
    <property type="match status" value="1"/>
</dbReference>
<dbReference type="PROSITE" id="PS50085">
    <property type="entry name" value="RAPGAP"/>
    <property type="match status" value="1"/>
</dbReference>